<keyword evidence="4 5" id="KW-0472">Membrane</keyword>
<name>A0A842JDP8_9ACTN</name>
<gene>
    <name evidence="7" type="ORF">H7313_10720</name>
</gene>
<keyword evidence="8" id="KW-1185">Reference proteome</keyword>
<feature type="transmembrane region" description="Helical" evidence="5">
    <location>
        <begin position="386"/>
        <end position="406"/>
    </location>
</feature>
<comment type="caution">
    <text evidence="7">The sequence shown here is derived from an EMBL/GenBank/DDBJ whole genome shotgun (WGS) entry which is preliminary data.</text>
</comment>
<dbReference type="GO" id="GO:0016020">
    <property type="term" value="C:membrane"/>
    <property type="evidence" value="ECO:0007669"/>
    <property type="project" value="UniProtKB-SubCell"/>
</dbReference>
<reference evidence="7 8" key="1">
    <citation type="submission" date="2020-08" db="EMBL/GenBank/DDBJ databases">
        <authorList>
            <person name="Liu C."/>
            <person name="Sun Q."/>
        </authorList>
    </citation>
    <scope>NUCLEOTIDE SEQUENCE [LARGE SCALE GENOMIC DNA]</scope>
    <source>
        <strain evidence="7 8">N22</strain>
    </source>
</reference>
<proteinExistence type="predicted"/>
<dbReference type="Pfam" id="PF12698">
    <property type="entry name" value="ABC2_membrane_3"/>
    <property type="match status" value="1"/>
</dbReference>
<feature type="transmembrane region" description="Helical" evidence="5">
    <location>
        <begin position="444"/>
        <end position="465"/>
    </location>
</feature>
<keyword evidence="3 5" id="KW-1133">Transmembrane helix</keyword>
<dbReference type="InterPro" id="IPR013525">
    <property type="entry name" value="ABC2_TM"/>
</dbReference>
<feature type="transmembrane region" description="Helical" evidence="5">
    <location>
        <begin position="358"/>
        <end position="379"/>
    </location>
</feature>
<organism evidence="7 8">
    <name type="scientific">Gordonibacter massiliensis</name>
    <name type="common">ex Traore et al. 2017</name>
    <dbReference type="NCBI Taxonomy" id="1841863"/>
    <lineage>
        <taxon>Bacteria</taxon>
        <taxon>Bacillati</taxon>
        <taxon>Actinomycetota</taxon>
        <taxon>Coriobacteriia</taxon>
        <taxon>Eggerthellales</taxon>
        <taxon>Eggerthellaceae</taxon>
        <taxon>Gordonibacter</taxon>
    </lineage>
</organism>
<dbReference type="GO" id="GO:0140359">
    <property type="term" value="F:ABC-type transporter activity"/>
    <property type="evidence" value="ECO:0007669"/>
    <property type="project" value="InterPro"/>
</dbReference>
<dbReference type="PANTHER" id="PTHR43077:SF5">
    <property type="entry name" value="PHAGE INFECTION PROTEIN"/>
    <property type="match status" value="1"/>
</dbReference>
<dbReference type="RefSeq" id="WP_185905582.1">
    <property type="nucleotide sequence ID" value="NZ_JACMSE010000007.1"/>
</dbReference>
<evidence type="ECO:0000256" key="5">
    <source>
        <dbReference type="SAM" id="Phobius"/>
    </source>
</evidence>
<feature type="transmembrane region" description="Helical" evidence="5">
    <location>
        <begin position="291"/>
        <end position="311"/>
    </location>
</feature>
<protein>
    <submittedName>
        <fullName evidence="7">DUF3533 domain-containing protein</fullName>
    </submittedName>
</protein>
<dbReference type="EMBL" id="JACMSE010000007">
    <property type="protein sequence ID" value="MBC2889807.1"/>
    <property type="molecule type" value="Genomic_DNA"/>
</dbReference>
<dbReference type="PANTHER" id="PTHR43077">
    <property type="entry name" value="TRANSPORT PERMEASE YVFS-RELATED"/>
    <property type="match status" value="1"/>
</dbReference>
<dbReference type="InterPro" id="IPR051328">
    <property type="entry name" value="T7SS_ABC-Transporter"/>
</dbReference>
<comment type="subcellular location">
    <subcellularLocation>
        <location evidence="1">Membrane</location>
        <topology evidence="1">Multi-pass membrane protein</topology>
    </subcellularLocation>
</comment>
<evidence type="ECO:0000259" key="6">
    <source>
        <dbReference type="Pfam" id="PF12698"/>
    </source>
</evidence>
<evidence type="ECO:0000256" key="4">
    <source>
        <dbReference type="ARBA" id="ARBA00023136"/>
    </source>
</evidence>
<feature type="transmembrane region" description="Helical" evidence="5">
    <location>
        <begin position="331"/>
        <end position="352"/>
    </location>
</feature>
<evidence type="ECO:0000256" key="2">
    <source>
        <dbReference type="ARBA" id="ARBA00022692"/>
    </source>
</evidence>
<evidence type="ECO:0000256" key="3">
    <source>
        <dbReference type="ARBA" id="ARBA00022989"/>
    </source>
</evidence>
<keyword evidence="2 5" id="KW-0812">Transmembrane</keyword>
<feature type="transmembrane region" description="Helical" evidence="5">
    <location>
        <begin position="12"/>
        <end position="32"/>
    </location>
</feature>
<dbReference type="AlphaFoldDB" id="A0A842JDP8"/>
<evidence type="ECO:0000256" key="1">
    <source>
        <dbReference type="ARBA" id="ARBA00004141"/>
    </source>
</evidence>
<evidence type="ECO:0000313" key="7">
    <source>
        <dbReference type="EMBL" id="MBC2889807.1"/>
    </source>
</evidence>
<feature type="domain" description="ABC-2 type transporter transmembrane" evidence="6">
    <location>
        <begin position="15"/>
        <end position="464"/>
    </location>
</feature>
<dbReference type="PROSITE" id="PS51257">
    <property type="entry name" value="PROKAR_LIPOPROTEIN"/>
    <property type="match status" value="1"/>
</dbReference>
<evidence type="ECO:0000313" key="8">
    <source>
        <dbReference type="Proteomes" id="UP000587396"/>
    </source>
</evidence>
<accession>A0A842JDP8</accession>
<dbReference type="Proteomes" id="UP000587396">
    <property type="component" value="Unassembled WGS sequence"/>
</dbReference>
<sequence>MFERLGKAKYVVPLVLGIVVACVMSVMFYPMANMEMKGLPFAVLSLDEGVETPQGTMNVGETMIEGITSSTATEDGEESPIAWAKVGSQEELDEALENGEYYGALVVPADFSAQQMAAKQAETQASLAQAQALMAAQAQAQAAAAAAGGAAAGDQAAAMAAMTAGGDASTGDQAAAMAAAASGATAAGGDQAAALAAAGQAGSSDQAAALAALAGQSETATEAEEVEAPALKVIIDKAKSPLVASQMGTSISSMFQQMGVDVDVETIHTGSAAGDDAASANPMSGMVSLQLAIMPLFMVSMMTGLFLSRIFKKKPGEPSAARWQSIGIQAAYAVAASLIVSLCAYCMLLWVAGIEAPMGAIVPFMWLASFCVMLLFIGAFNISTGLGALLAVIGFALGMMTGTFPFEALPVFWQDWVYPWAPQRFMSEGIRAILYLDAGAWNVGSAPLVIVGAVGAVLACIAALIPGKKVAKEAAAA</sequence>